<dbReference type="Proteomes" id="UP000176480">
    <property type="component" value="Unassembled WGS sequence"/>
</dbReference>
<evidence type="ECO:0000313" key="2">
    <source>
        <dbReference type="Proteomes" id="UP000176480"/>
    </source>
</evidence>
<dbReference type="EMBL" id="MGAR01000030">
    <property type="protein sequence ID" value="OGK51393.1"/>
    <property type="molecule type" value="Genomic_DNA"/>
</dbReference>
<sequence>MAEKISRRGFLRAAGVLTGGGLAIIAAPVLAGSTVHGEISPKREAAPPTNFDELVAKARERRLLKKAEKLTKGTALKYGNDTEWQTRPISGQIAPVETFDRALIEAEVNNDEKSFYSTVYALQLQAAAVDQNNGRLPVATIETSDRPEGTNVVLPDADLTRNFGGVFWLYYQWDGVSHNAPVYPEGYQETARLSVGNEGGYIAVGLAQGIDPTTSQIFTSRQANPEWGVRVQ</sequence>
<proteinExistence type="predicted"/>
<name>A0A1F7J710_9BACT</name>
<dbReference type="InterPro" id="IPR006311">
    <property type="entry name" value="TAT_signal"/>
</dbReference>
<comment type="caution">
    <text evidence="1">The sequence shown here is derived from an EMBL/GenBank/DDBJ whole genome shotgun (WGS) entry which is preliminary data.</text>
</comment>
<gene>
    <name evidence="1" type="ORF">A2966_00055</name>
</gene>
<dbReference type="AlphaFoldDB" id="A0A1F7J710"/>
<protein>
    <submittedName>
        <fullName evidence="1">Uncharacterized protein</fullName>
    </submittedName>
</protein>
<dbReference type="STRING" id="1802067.A2966_00055"/>
<dbReference type="PROSITE" id="PS51318">
    <property type="entry name" value="TAT"/>
    <property type="match status" value="1"/>
</dbReference>
<evidence type="ECO:0000313" key="1">
    <source>
        <dbReference type="EMBL" id="OGK51393.1"/>
    </source>
</evidence>
<organism evidence="1 2">
    <name type="scientific">Candidatus Roizmanbacteria bacterium RIFCSPLOWO2_01_FULL_41_22</name>
    <dbReference type="NCBI Taxonomy" id="1802067"/>
    <lineage>
        <taxon>Bacteria</taxon>
        <taxon>Candidatus Roizmaniibacteriota</taxon>
    </lineage>
</organism>
<reference evidence="1 2" key="1">
    <citation type="journal article" date="2016" name="Nat. Commun.">
        <title>Thousands of microbial genomes shed light on interconnected biogeochemical processes in an aquifer system.</title>
        <authorList>
            <person name="Anantharaman K."/>
            <person name="Brown C.T."/>
            <person name="Hug L.A."/>
            <person name="Sharon I."/>
            <person name="Castelle C.J."/>
            <person name="Probst A.J."/>
            <person name="Thomas B.C."/>
            <person name="Singh A."/>
            <person name="Wilkins M.J."/>
            <person name="Karaoz U."/>
            <person name="Brodie E.L."/>
            <person name="Williams K.H."/>
            <person name="Hubbard S.S."/>
            <person name="Banfield J.F."/>
        </authorList>
    </citation>
    <scope>NUCLEOTIDE SEQUENCE [LARGE SCALE GENOMIC DNA]</scope>
</reference>
<accession>A0A1F7J710</accession>